<evidence type="ECO:0000256" key="14">
    <source>
        <dbReference type="ARBA" id="ARBA00023026"/>
    </source>
</evidence>
<evidence type="ECO:0000313" key="18">
    <source>
        <dbReference type="EMBL" id="GGA44439.1"/>
    </source>
</evidence>
<dbReference type="EC" id="2.7.13.3" evidence="2"/>
<keyword evidence="11" id="KW-0418">Kinase</keyword>
<evidence type="ECO:0000259" key="16">
    <source>
        <dbReference type="PROSITE" id="PS50112"/>
    </source>
</evidence>
<evidence type="ECO:0000256" key="15">
    <source>
        <dbReference type="ARBA" id="ARBA00023170"/>
    </source>
</evidence>
<dbReference type="SMART" id="SM00086">
    <property type="entry name" value="PAC"/>
    <property type="match status" value="1"/>
</dbReference>
<evidence type="ECO:0000256" key="4">
    <source>
        <dbReference type="ARBA" id="ARBA00022553"/>
    </source>
</evidence>
<keyword evidence="13" id="KW-0157">Chromophore</keyword>
<keyword evidence="15" id="KW-0675">Receptor</keyword>
<evidence type="ECO:0000256" key="6">
    <source>
        <dbReference type="ARBA" id="ARBA00022630"/>
    </source>
</evidence>
<dbReference type="InterPro" id="IPR001610">
    <property type="entry name" value="PAC"/>
</dbReference>
<dbReference type="Pfam" id="PF01590">
    <property type="entry name" value="GAF"/>
    <property type="match status" value="1"/>
</dbReference>
<evidence type="ECO:0000256" key="13">
    <source>
        <dbReference type="ARBA" id="ARBA00022991"/>
    </source>
</evidence>
<comment type="catalytic activity">
    <reaction evidence="1">
        <text>ATP + protein L-histidine = ADP + protein N-phospho-L-histidine.</text>
        <dbReference type="EC" id="2.7.13.3"/>
    </reaction>
</comment>
<keyword evidence="8" id="KW-0808">Transferase</keyword>
<organism evidence="18 19">
    <name type="scientific">Sphingomonas psychrolutea</name>
    <dbReference type="NCBI Taxonomy" id="1259676"/>
    <lineage>
        <taxon>Bacteria</taxon>
        <taxon>Pseudomonadati</taxon>
        <taxon>Pseudomonadota</taxon>
        <taxon>Alphaproteobacteria</taxon>
        <taxon>Sphingomonadales</taxon>
        <taxon>Sphingomonadaceae</taxon>
        <taxon>Sphingomonas</taxon>
    </lineage>
</organism>
<evidence type="ECO:0000256" key="12">
    <source>
        <dbReference type="ARBA" id="ARBA00022840"/>
    </source>
</evidence>
<keyword evidence="14" id="KW-0843">Virulence</keyword>
<dbReference type="Pfam" id="PF08447">
    <property type="entry name" value="PAS_3"/>
    <property type="match status" value="1"/>
</dbReference>
<keyword evidence="3" id="KW-0600">Photoreceptor protein</keyword>
<dbReference type="Gene3D" id="3.30.450.20">
    <property type="entry name" value="PAS domain"/>
    <property type="match status" value="1"/>
</dbReference>
<evidence type="ECO:0000256" key="10">
    <source>
        <dbReference type="ARBA" id="ARBA00022741"/>
    </source>
</evidence>
<dbReference type="Gene3D" id="3.30.450.40">
    <property type="match status" value="1"/>
</dbReference>
<dbReference type="InterPro" id="IPR013655">
    <property type="entry name" value="PAS_fold_3"/>
</dbReference>
<feature type="domain" description="PAS" evidence="16">
    <location>
        <begin position="184"/>
        <end position="254"/>
    </location>
</feature>
<evidence type="ECO:0000256" key="11">
    <source>
        <dbReference type="ARBA" id="ARBA00022777"/>
    </source>
</evidence>
<gene>
    <name evidence="18" type="ORF">GCM10011395_13310</name>
</gene>
<dbReference type="RefSeq" id="WP_188446078.1">
    <property type="nucleotide sequence ID" value="NZ_BMDW01000006.1"/>
</dbReference>
<dbReference type="Pfam" id="PF07536">
    <property type="entry name" value="HWE_HK"/>
    <property type="match status" value="1"/>
</dbReference>
<evidence type="ECO:0000256" key="8">
    <source>
        <dbReference type="ARBA" id="ARBA00022679"/>
    </source>
</evidence>
<keyword evidence="10" id="KW-0547">Nucleotide-binding</keyword>
<keyword evidence="4" id="KW-0597">Phosphoprotein</keyword>
<evidence type="ECO:0000256" key="5">
    <source>
        <dbReference type="ARBA" id="ARBA00022606"/>
    </source>
</evidence>
<keyword evidence="7" id="KW-0288">FMN</keyword>
<dbReference type="PROSITE" id="PS50113">
    <property type="entry name" value="PAC"/>
    <property type="match status" value="1"/>
</dbReference>
<dbReference type="SUPFAM" id="SSF55785">
    <property type="entry name" value="PYP-like sensor domain (PAS domain)"/>
    <property type="match status" value="1"/>
</dbReference>
<dbReference type="SUPFAM" id="SSF55781">
    <property type="entry name" value="GAF domain-like"/>
    <property type="match status" value="1"/>
</dbReference>
<dbReference type="SUPFAM" id="SSF55874">
    <property type="entry name" value="ATPase domain of HSP90 chaperone/DNA topoisomerase II/histidine kinase"/>
    <property type="match status" value="1"/>
</dbReference>
<dbReference type="EMBL" id="BMDW01000006">
    <property type="protein sequence ID" value="GGA44439.1"/>
    <property type="molecule type" value="Genomic_DNA"/>
</dbReference>
<evidence type="ECO:0000313" key="19">
    <source>
        <dbReference type="Proteomes" id="UP000618591"/>
    </source>
</evidence>
<dbReference type="InterPro" id="IPR011102">
    <property type="entry name" value="Sig_transdc_His_kinase_HWE"/>
</dbReference>
<keyword evidence="12" id="KW-0067">ATP-binding</keyword>
<comment type="caution">
    <text evidence="18">The sequence shown here is derived from an EMBL/GenBank/DDBJ whole genome shotgun (WGS) entry which is preliminary data.</text>
</comment>
<evidence type="ECO:0000259" key="17">
    <source>
        <dbReference type="PROSITE" id="PS50113"/>
    </source>
</evidence>
<keyword evidence="9" id="KW-0677">Repeat</keyword>
<dbReference type="InterPro" id="IPR000014">
    <property type="entry name" value="PAS"/>
</dbReference>
<dbReference type="PANTHER" id="PTHR41523:SF8">
    <property type="entry name" value="ETHYLENE RESPONSE SENSOR PROTEIN"/>
    <property type="match status" value="1"/>
</dbReference>
<proteinExistence type="predicted"/>
<sequence>MIDLFTAAKPDHSGWRIDETVRAAAIAEHDLNALQDDASLRRITDFAAALCGTPTALVSIVLETCQTFLARTGLDAAETPRETSFCVHAMLADDIMVVPDATRDPRFADNPLVTGEMGLRFYAGAPLIRADGVALGALCVLDTAPREGLTDVQAQGLRVLAADVMMRLSDSRATAASRAAISDSEGRFRTLADTMPQMVWSTLPDGFHDYYNARWYEFTGVPAGSTDGEGWNDMFHPDDQERARIVWQHSLQTGDPYQIEYRLRRHDGQYRWTLGRALPIRDDMGAIVRWFGTCTDIHEQKEASEEREIIAQELSHRIKNIFAVISGLIAFSARGNPTFANVAADLRARVTALGRAHDFVRPHSAQSRPTAAPTSLHGLLGELFLPYQPQDGARILVDGDDVEIDDRSATPIALLFHELATNATKYGALANDHGTITVAIRAEHDRLLLNWHEHGGTPVIAPEKTGFGSQLIELSAVRQLGGAVTRDWNPAGLRVEIAIPKTSLSRS</sequence>
<dbReference type="InterPro" id="IPR003018">
    <property type="entry name" value="GAF"/>
</dbReference>
<dbReference type="PANTHER" id="PTHR41523">
    <property type="entry name" value="TWO-COMPONENT SYSTEM SENSOR PROTEIN"/>
    <property type="match status" value="1"/>
</dbReference>
<dbReference type="Gene3D" id="3.30.565.10">
    <property type="entry name" value="Histidine kinase-like ATPase, C-terminal domain"/>
    <property type="match status" value="1"/>
</dbReference>
<keyword evidence="6" id="KW-0285">Flavoprotein</keyword>
<dbReference type="InterPro" id="IPR000700">
    <property type="entry name" value="PAS-assoc_C"/>
</dbReference>
<dbReference type="InterPro" id="IPR036890">
    <property type="entry name" value="HATPase_C_sf"/>
</dbReference>
<reference evidence="19" key="1">
    <citation type="journal article" date="2019" name="Int. J. Syst. Evol. Microbiol.">
        <title>The Global Catalogue of Microorganisms (GCM) 10K type strain sequencing project: providing services to taxonomists for standard genome sequencing and annotation.</title>
        <authorList>
            <consortium name="The Broad Institute Genomics Platform"/>
            <consortium name="The Broad Institute Genome Sequencing Center for Infectious Disease"/>
            <person name="Wu L."/>
            <person name="Ma J."/>
        </authorList>
    </citation>
    <scope>NUCLEOTIDE SEQUENCE [LARGE SCALE GENOMIC DNA]</scope>
    <source>
        <strain evidence="19">CGMCC 1.10106</strain>
    </source>
</reference>
<dbReference type="SMART" id="SM00091">
    <property type="entry name" value="PAS"/>
    <property type="match status" value="1"/>
</dbReference>
<dbReference type="PROSITE" id="PS50112">
    <property type="entry name" value="PAS"/>
    <property type="match status" value="1"/>
</dbReference>
<keyword evidence="5" id="KW-0716">Sensory transduction</keyword>
<dbReference type="InterPro" id="IPR029016">
    <property type="entry name" value="GAF-like_dom_sf"/>
</dbReference>
<dbReference type="Proteomes" id="UP000618591">
    <property type="component" value="Unassembled WGS sequence"/>
</dbReference>
<keyword evidence="19" id="KW-1185">Reference proteome</keyword>
<evidence type="ECO:0000256" key="2">
    <source>
        <dbReference type="ARBA" id="ARBA00012438"/>
    </source>
</evidence>
<evidence type="ECO:0000256" key="9">
    <source>
        <dbReference type="ARBA" id="ARBA00022737"/>
    </source>
</evidence>
<evidence type="ECO:0000256" key="3">
    <source>
        <dbReference type="ARBA" id="ARBA00022543"/>
    </source>
</evidence>
<accession>A0ABQ1GIQ6</accession>
<dbReference type="CDD" id="cd00130">
    <property type="entry name" value="PAS"/>
    <property type="match status" value="1"/>
</dbReference>
<evidence type="ECO:0000256" key="7">
    <source>
        <dbReference type="ARBA" id="ARBA00022643"/>
    </source>
</evidence>
<name>A0ABQ1GIQ6_9SPHN</name>
<dbReference type="InterPro" id="IPR035965">
    <property type="entry name" value="PAS-like_dom_sf"/>
</dbReference>
<feature type="domain" description="PAC" evidence="17">
    <location>
        <begin position="257"/>
        <end position="309"/>
    </location>
</feature>
<dbReference type="NCBIfam" id="TIGR00229">
    <property type="entry name" value="sensory_box"/>
    <property type="match status" value="1"/>
</dbReference>
<protein>
    <recommendedName>
        <fullName evidence="2">histidine kinase</fullName>
        <ecNumber evidence="2">2.7.13.3</ecNumber>
    </recommendedName>
</protein>
<evidence type="ECO:0000256" key="1">
    <source>
        <dbReference type="ARBA" id="ARBA00000085"/>
    </source>
</evidence>
<dbReference type="SMART" id="SM00911">
    <property type="entry name" value="HWE_HK"/>
    <property type="match status" value="1"/>
</dbReference>